<accession>A0ABS6K9I9</accession>
<dbReference type="PROSITE" id="PS50943">
    <property type="entry name" value="HTH_CROC1"/>
    <property type="match status" value="1"/>
</dbReference>
<dbReference type="CDD" id="cd00093">
    <property type="entry name" value="HTH_XRE"/>
    <property type="match status" value="1"/>
</dbReference>
<sequence>MMLLKLGKTLAEYRHAAGLTQQEAADKIHVSRQCLGNWETGNREPRFGDIVQLCQLYGIELDQLTKASKKGPYRP</sequence>
<evidence type="ECO:0000259" key="2">
    <source>
        <dbReference type="PROSITE" id="PS50943"/>
    </source>
</evidence>
<reference evidence="3 4" key="1">
    <citation type="submission" date="2021-06" db="EMBL/GenBank/DDBJ databases">
        <title>Description of novel taxa of the family Lachnospiraceae.</title>
        <authorList>
            <person name="Chaplin A.V."/>
            <person name="Sokolova S.R."/>
            <person name="Pikina A.P."/>
            <person name="Korzhanova M."/>
            <person name="Belova V."/>
            <person name="Korostin D."/>
            <person name="Efimov B.A."/>
        </authorList>
    </citation>
    <scope>NUCLEOTIDE SEQUENCE [LARGE SCALE GENOMIC DNA]</scope>
    <source>
        <strain evidence="3 4">ASD4241</strain>
    </source>
</reference>
<dbReference type="Gene3D" id="1.10.260.40">
    <property type="entry name" value="lambda repressor-like DNA-binding domains"/>
    <property type="match status" value="1"/>
</dbReference>
<comment type="caution">
    <text evidence="3">The sequence shown here is derived from an EMBL/GenBank/DDBJ whole genome shotgun (WGS) entry which is preliminary data.</text>
</comment>
<protein>
    <submittedName>
        <fullName evidence="3">Helix-turn-helix domain-containing protein</fullName>
    </submittedName>
</protein>
<feature type="domain" description="HTH cro/C1-type" evidence="2">
    <location>
        <begin position="10"/>
        <end position="64"/>
    </location>
</feature>
<evidence type="ECO:0000256" key="1">
    <source>
        <dbReference type="ARBA" id="ARBA00023125"/>
    </source>
</evidence>
<evidence type="ECO:0000313" key="3">
    <source>
        <dbReference type="EMBL" id="MBU9727167.1"/>
    </source>
</evidence>
<name>A0ABS6K9I9_9FIRM</name>
<dbReference type="InterPro" id="IPR010982">
    <property type="entry name" value="Lambda_DNA-bd_dom_sf"/>
</dbReference>
<gene>
    <name evidence="3" type="ORF">KTH90_14200</name>
</gene>
<dbReference type="PANTHER" id="PTHR46558">
    <property type="entry name" value="TRACRIPTIONAL REGULATORY PROTEIN-RELATED-RELATED"/>
    <property type="match status" value="1"/>
</dbReference>
<dbReference type="SMART" id="SM00530">
    <property type="entry name" value="HTH_XRE"/>
    <property type="match status" value="1"/>
</dbReference>
<evidence type="ECO:0000313" key="4">
    <source>
        <dbReference type="Proteomes" id="UP001314681"/>
    </source>
</evidence>
<organism evidence="3 4">
    <name type="scientific">Diplocloster modestus</name>
    <dbReference type="NCBI Taxonomy" id="2850322"/>
    <lineage>
        <taxon>Bacteria</taxon>
        <taxon>Bacillati</taxon>
        <taxon>Bacillota</taxon>
        <taxon>Clostridia</taxon>
        <taxon>Lachnospirales</taxon>
        <taxon>Lachnospiraceae</taxon>
        <taxon>Diplocloster</taxon>
    </lineage>
</organism>
<proteinExistence type="predicted"/>
<dbReference type="Pfam" id="PF13560">
    <property type="entry name" value="HTH_31"/>
    <property type="match status" value="1"/>
</dbReference>
<dbReference type="SUPFAM" id="SSF47413">
    <property type="entry name" value="lambda repressor-like DNA-binding domains"/>
    <property type="match status" value="1"/>
</dbReference>
<dbReference type="Proteomes" id="UP001314681">
    <property type="component" value="Unassembled WGS sequence"/>
</dbReference>
<dbReference type="PANTHER" id="PTHR46558:SF4">
    <property type="entry name" value="DNA-BIDING PHAGE PROTEIN"/>
    <property type="match status" value="1"/>
</dbReference>
<keyword evidence="4" id="KW-1185">Reference proteome</keyword>
<keyword evidence="1" id="KW-0238">DNA-binding</keyword>
<dbReference type="InterPro" id="IPR001387">
    <property type="entry name" value="Cro/C1-type_HTH"/>
</dbReference>
<dbReference type="RefSeq" id="WP_238726962.1">
    <property type="nucleotide sequence ID" value="NZ_JAHQCX010000009.1"/>
</dbReference>
<dbReference type="EMBL" id="JAHQCX010000009">
    <property type="protein sequence ID" value="MBU9727167.1"/>
    <property type="molecule type" value="Genomic_DNA"/>
</dbReference>